<evidence type="ECO:0000313" key="4">
    <source>
        <dbReference type="Proteomes" id="UP000249616"/>
    </source>
</evidence>
<dbReference type="KEGG" id="scad:DN051_33280"/>
<dbReference type="EMBL" id="CP030073">
    <property type="protein sequence ID" value="AWW40951.1"/>
    <property type="molecule type" value="Genomic_DNA"/>
</dbReference>
<gene>
    <name evidence="3" type="ORF">DN051_33280</name>
</gene>
<feature type="compositionally biased region" description="Pro residues" evidence="1">
    <location>
        <begin position="185"/>
        <end position="197"/>
    </location>
</feature>
<feature type="transmembrane region" description="Helical" evidence="2">
    <location>
        <begin position="12"/>
        <end position="30"/>
    </location>
</feature>
<dbReference type="AlphaFoldDB" id="A0A2Z4J735"/>
<keyword evidence="2" id="KW-1133">Transmembrane helix</keyword>
<evidence type="ECO:0000256" key="2">
    <source>
        <dbReference type="SAM" id="Phobius"/>
    </source>
</evidence>
<keyword evidence="2" id="KW-0812">Transmembrane</keyword>
<feature type="region of interest" description="Disordered" evidence="1">
    <location>
        <begin position="90"/>
        <end position="124"/>
    </location>
</feature>
<accession>A0A2Z4J735</accession>
<name>A0A2Z4J735_9ACTN</name>
<sequence>MTAGRGFRVLRAVVFAAVCVISAALGHVLMSGHGPSWWLLLGAGTAVAGTTWSLAGRECRRVVVAVFAVATQAGLHGLFMLTHAATMPGPEPGTAGRAASMSHSGAGHTARGLEPSGHGLHTAPGSPAHGIDASFLPGTLGMLAVHLLAALLCGLWLALGEGAAFRVLRALAARLAAPLRLLRRPPVPKSRPRPPAPGARSERVPWRLAVPRALTTRGPPAPAAAVLR</sequence>
<feature type="transmembrane region" description="Helical" evidence="2">
    <location>
        <begin position="140"/>
        <end position="159"/>
    </location>
</feature>
<feature type="transmembrane region" description="Helical" evidence="2">
    <location>
        <begin position="36"/>
        <end position="55"/>
    </location>
</feature>
<keyword evidence="2" id="KW-0472">Membrane</keyword>
<keyword evidence="4" id="KW-1185">Reference proteome</keyword>
<evidence type="ECO:0000313" key="3">
    <source>
        <dbReference type="EMBL" id="AWW40951.1"/>
    </source>
</evidence>
<evidence type="ECO:0000256" key="1">
    <source>
        <dbReference type="SAM" id="MobiDB-lite"/>
    </source>
</evidence>
<feature type="transmembrane region" description="Helical" evidence="2">
    <location>
        <begin position="62"/>
        <end position="81"/>
    </location>
</feature>
<organism evidence="3 4">
    <name type="scientific">Streptomyces cadmiisoli</name>
    <dbReference type="NCBI Taxonomy" id="2184053"/>
    <lineage>
        <taxon>Bacteria</taxon>
        <taxon>Bacillati</taxon>
        <taxon>Actinomycetota</taxon>
        <taxon>Actinomycetes</taxon>
        <taxon>Kitasatosporales</taxon>
        <taxon>Streptomycetaceae</taxon>
        <taxon>Streptomyces</taxon>
        <taxon>Streptomyces aurantiacus group</taxon>
    </lineage>
</organism>
<dbReference type="RefSeq" id="WP_112440369.1">
    <property type="nucleotide sequence ID" value="NZ_CP030073.1"/>
</dbReference>
<protein>
    <submittedName>
        <fullName evidence="3">Uncharacterized protein</fullName>
    </submittedName>
</protein>
<dbReference type="Proteomes" id="UP000249616">
    <property type="component" value="Chromosome"/>
</dbReference>
<feature type="region of interest" description="Disordered" evidence="1">
    <location>
        <begin position="184"/>
        <end position="204"/>
    </location>
</feature>
<proteinExistence type="predicted"/>
<reference evidence="3 4" key="1">
    <citation type="journal article" date="2019" name="Int. J. Syst. Evol. Microbiol.">
        <title>Streptomyces cadmiisoli sp. nov., a novel actinomycete isolated from cadmium-contaminated soil.</title>
        <authorList>
            <person name="Li K."/>
            <person name="Tang X."/>
            <person name="Zhao J."/>
            <person name="Guo Y."/>
            <person name="Tang Y."/>
            <person name="Gao J."/>
        </authorList>
    </citation>
    <scope>NUCLEOTIDE SEQUENCE [LARGE SCALE GENOMIC DNA]</scope>
    <source>
        <strain evidence="3 4">ZFG47</strain>
    </source>
</reference>